<accession>A0A7X0RWW5</accession>
<dbReference type="RefSeq" id="WP_185672980.1">
    <property type="nucleotide sequence ID" value="NZ_JACJVP010000062.1"/>
</dbReference>
<gene>
    <name evidence="2" type="ORF">H7C19_31140</name>
</gene>
<dbReference type="InterPro" id="IPR036490">
    <property type="entry name" value="ThsB_TIR-like_sf"/>
</dbReference>
<dbReference type="Pfam" id="PF08937">
    <property type="entry name" value="ThsB_TIR"/>
    <property type="match status" value="1"/>
</dbReference>
<evidence type="ECO:0000259" key="1">
    <source>
        <dbReference type="Pfam" id="PF08937"/>
    </source>
</evidence>
<keyword evidence="3" id="KW-1185">Reference proteome</keyword>
<protein>
    <submittedName>
        <fullName evidence="2">TIR domain-containing protein</fullName>
    </submittedName>
</protein>
<dbReference type="Proteomes" id="UP000547209">
    <property type="component" value="Unassembled WGS sequence"/>
</dbReference>
<dbReference type="AlphaFoldDB" id="A0A7X0RWW5"/>
<organism evidence="2 3">
    <name type="scientific">Cohnella nanjingensis</name>
    <dbReference type="NCBI Taxonomy" id="1387779"/>
    <lineage>
        <taxon>Bacteria</taxon>
        <taxon>Bacillati</taxon>
        <taxon>Bacillota</taxon>
        <taxon>Bacilli</taxon>
        <taxon>Bacillales</taxon>
        <taxon>Paenibacillaceae</taxon>
        <taxon>Cohnella</taxon>
    </lineage>
</organism>
<sequence>MSLNKERNPPYQLYFSHTWHHDGASADIRALLGGQSGFRFVGALASGEDPLCAPGRERELYESIRRKMKHCHAVLLLCGVYPLYSKWINKEIIACKEEVNKPLIAVERFEPAMTSMIVRQNADAIVGWNAADIVKAVKDLVKIH</sequence>
<dbReference type="Gene3D" id="3.40.50.9200">
    <property type="entry name" value="Hypothetical protein MTH538"/>
    <property type="match status" value="1"/>
</dbReference>
<dbReference type="EMBL" id="JACJVP010000062">
    <property type="protein sequence ID" value="MBB6675126.1"/>
    <property type="molecule type" value="Genomic_DNA"/>
</dbReference>
<proteinExistence type="predicted"/>
<comment type="caution">
    <text evidence="2">The sequence shown here is derived from an EMBL/GenBank/DDBJ whole genome shotgun (WGS) entry which is preliminary data.</text>
</comment>
<evidence type="ECO:0000313" key="3">
    <source>
        <dbReference type="Proteomes" id="UP000547209"/>
    </source>
</evidence>
<name>A0A7X0RWW5_9BACL</name>
<dbReference type="InterPro" id="IPR015032">
    <property type="entry name" value="ThsB__TIR-like_domain"/>
</dbReference>
<dbReference type="SUPFAM" id="SSF52206">
    <property type="entry name" value="Hypothetical protein MTH538"/>
    <property type="match status" value="1"/>
</dbReference>
<feature type="domain" description="Thoeris protein ThsB TIR-like" evidence="1">
    <location>
        <begin position="14"/>
        <end position="107"/>
    </location>
</feature>
<reference evidence="2 3" key="1">
    <citation type="submission" date="2020-08" db="EMBL/GenBank/DDBJ databases">
        <title>Cohnella phylogeny.</title>
        <authorList>
            <person name="Dunlap C."/>
        </authorList>
    </citation>
    <scope>NUCLEOTIDE SEQUENCE [LARGE SCALE GENOMIC DNA]</scope>
    <source>
        <strain evidence="2 3">DSM 28246</strain>
    </source>
</reference>
<evidence type="ECO:0000313" key="2">
    <source>
        <dbReference type="EMBL" id="MBB6675126.1"/>
    </source>
</evidence>